<dbReference type="InterPro" id="IPR010178">
    <property type="entry name" value="Lit"/>
</dbReference>
<dbReference type="EMBL" id="PNFV01000008">
    <property type="protein sequence ID" value="PMB82211.1"/>
    <property type="molecule type" value="Genomic_DNA"/>
</dbReference>
<name>A0A2J6NLJ1_9LACO</name>
<dbReference type="NCBIfam" id="TIGR01906">
    <property type="entry name" value="integ_TIGR01906"/>
    <property type="match status" value="1"/>
</dbReference>
<dbReference type="Pfam" id="PF07314">
    <property type="entry name" value="Lit"/>
    <property type="match status" value="1"/>
</dbReference>
<proteinExistence type="predicted"/>
<dbReference type="RefSeq" id="WP_104689112.1">
    <property type="nucleotide sequence ID" value="NZ_JBKTHY010000001.1"/>
</dbReference>
<dbReference type="AlphaFoldDB" id="A0A2J6NLJ1"/>
<dbReference type="OrthoDB" id="9813051at2"/>
<sequence length="233" mass="27126">MNGQLIKNVRAIVTVVLCVLAVIGIALFVTVNLSTLFIHLPSRGQLNLSPVAIRADYRRLLLYLQQPWPAHLCLHNIPLSPQAASHFRDVRHLMLASELIGLGSLVSAVWLLRKQKRQGQLWRVLLPLKWLVYLFVMVVWIPIINFSTNFICFHQLVFNNYNWVFVPDRDPIIILMPEQFFWQLFIAFVVIILVLLGLLWIWMTFQLGFLKLRTDKANDSRYQCYDDNGQDND</sequence>
<dbReference type="Proteomes" id="UP000239920">
    <property type="component" value="Unassembled WGS sequence"/>
</dbReference>
<keyword evidence="1" id="KW-0472">Membrane</keyword>
<evidence type="ECO:0000313" key="3">
    <source>
        <dbReference type="Proteomes" id="UP000239920"/>
    </source>
</evidence>
<comment type="caution">
    <text evidence="2">The sequence shown here is derived from an EMBL/GenBank/DDBJ whole genome shotgun (WGS) entry which is preliminary data.</text>
</comment>
<evidence type="ECO:0000256" key="1">
    <source>
        <dbReference type="SAM" id="Phobius"/>
    </source>
</evidence>
<keyword evidence="1" id="KW-0812">Transmembrane</keyword>
<evidence type="ECO:0000313" key="2">
    <source>
        <dbReference type="EMBL" id="PMB82211.1"/>
    </source>
</evidence>
<reference evidence="2 3" key="1">
    <citation type="submission" date="2017-09" db="EMBL/GenBank/DDBJ databases">
        <title>Bacterial strain isolated from the female urinary microbiota.</title>
        <authorList>
            <person name="Thomas-White K."/>
            <person name="Kumar N."/>
            <person name="Forster S."/>
            <person name="Putonti C."/>
            <person name="Lawley T."/>
            <person name="Wolfe A.J."/>
        </authorList>
    </citation>
    <scope>NUCLEOTIDE SEQUENCE [LARGE SCALE GENOMIC DNA]</scope>
    <source>
        <strain evidence="2 3">UMB0683</strain>
    </source>
</reference>
<accession>A0A2J6NLJ1</accession>
<gene>
    <name evidence="2" type="ORF">CK797_07360</name>
</gene>
<protein>
    <submittedName>
        <fullName evidence="2">TIGR01906 family membrane protein</fullName>
    </submittedName>
</protein>
<feature type="transmembrane region" description="Helical" evidence="1">
    <location>
        <begin position="180"/>
        <end position="203"/>
    </location>
</feature>
<keyword evidence="1" id="KW-1133">Transmembrane helix</keyword>
<feature type="transmembrane region" description="Helical" evidence="1">
    <location>
        <begin position="93"/>
        <end position="112"/>
    </location>
</feature>
<feature type="transmembrane region" description="Helical" evidence="1">
    <location>
        <begin position="124"/>
        <end position="143"/>
    </location>
</feature>
<feature type="transmembrane region" description="Helical" evidence="1">
    <location>
        <begin position="12"/>
        <end position="40"/>
    </location>
</feature>
<organism evidence="2 3">
    <name type="scientific">Limosilactobacillus pontis</name>
    <dbReference type="NCBI Taxonomy" id="35787"/>
    <lineage>
        <taxon>Bacteria</taxon>
        <taxon>Bacillati</taxon>
        <taxon>Bacillota</taxon>
        <taxon>Bacilli</taxon>
        <taxon>Lactobacillales</taxon>
        <taxon>Lactobacillaceae</taxon>
        <taxon>Limosilactobacillus</taxon>
    </lineage>
</organism>